<feature type="chain" id="PRO_5042271555" evidence="1">
    <location>
        <begin position="19"/>
        <end position="203"/>
    </location>
</feature>
<dbReference type="AlphaFoldDB" id="A0AAD3D5T4"/>
<name>A0AAD3D5T4_9STRA</name>
<dbReference type="EMBL" id="BLLK01000057">
    <property type="protein sequence ID" value="GFH57070.1"/>
    <property type="molecule type" value="Genomic_DNA"/>
</dbReference>
<keyword evidence="3" id="KW-1185">Reference proteome</keyword>
<organism evidence="2 3">
    <name type="scientific">Chaetoceros tenuissimus</name>
    <dbReference type="NCBI Taxonomy" id="426638"/>
    <lineage>
        <taxon>Eukaryota</taxon>
        <taxon>Sar</taxon>
        <taxon>Stramenopiles</taxon>
        <taxon>Ochrophyta</taxon>
        <taxon>Bacillariophyta</taxon>
        <taxon>Coscinodiscophyceae</taxon>
        <taxon>Chaetocerotophycidae</taxon>
        <taxon>Chaetocerotales</taxon>
        <taxon>Chaetocerotaceae</taxon>
        <taxon>Chaetoceros</taxon>
    </lineage>
</organism>
<dbReference type="Pfam" id="PF13540">
    <property type="entry name" value="RCC1_2"/>
    <property type="match status" value="1"/>
</dbReference>
<dbReference type="Proteomes" id="UP001054902">
    <property type="component" value="Unassembled WGS sequence"/>
</dbReference>
<reference evidence="2 3" key="1">
    <citation type="journal article" date="2021" name="Sci. Rep.">
        <title>The genome of the diatom Chaetoceros tenuissimus carries an ancient integrated fragment of an extant virus.</title>
        <authorList>
            <person name="Hongo Y."/>
            <person name="Kimura K."/>
            <person name="Takaki Y."/>
            <person name="Yoshida Y."/>
            <person name="Baba S."/>
            <person name="Kobayashi G."/>
            <person name="Nagasaki K."/>
            <person name="Hano T."/>
            <person name="Tomaru Y."/>
        </authorList>
    </citation>
    <scope>NUCLEOTIDE SEQUENCE [LARGE SCALE GENOMIC DNA]</scope>
    <source>
        <strain evidence="2 3">NIES-3715</strain>
    </source>
</reference>
<evidence type="ECO:0000313" key="2">
    <source>
        <dbReference type="EMBL" id="GFH57070.1"/>
    </source>
</evidence>
<sequence length="203" mass="21799">MLILGGAMILIFAGTTDAQKVQQVTNSSFAETPSLFKDQYFDDGTSTLTSTLSTTLSISSQERKLNNMQPKFQFSSSAHACVLSYVIVQCVGYNNFGQIGQDPSVIKVTSTPVELNFDSTIATPVKVVTGYDHTCTLMSDGSIWCNGSNGFQQLGDGTSNNSASPVSLMLLILRLEHIIIAQLMIQDHCIAGASTLMVSLDLL</sequence>
<dbReference type="SUPFAM" id="SSF50985">
    <property type="entry name" value="RCC1/BLIP-II"/>
    <property type="match status" value="1"/>
</dbReference>
<keyword evidence="1" id="KW-0732">Signal</keyword>
<evidence type="ECO:0000256" key="1">
    <source>
        <dbReference type="SAM" id="SignalP"/>
    </source>
</evidence>
<dbReference type="InterPro" id="IPR009091">
    <property type="entry name" value="RCC1/BLIP-II"/>
</dbReference>
<dbReference type="Gene3D" id="2.130.10.30">
    <property type="entry name" value="Regulator of chromosome condensation 1/beta-lactamase-inhibitor protein II"/>
    <property type="match status" value="1"/>
</dbReference>
<feature type="signal peptide" evidence="1">
    <location>
        <begin position="1"/>
        <end position="18"/>
    </location>
</feature>
<evidence type="ECO:0000313" key="3">
    <source>
        <dbReference type="Proteomes" id="UP001054902"/>
    </source>
</evidence>
<protein>
    <submittedName>
        <fullName evidence="2">Uncharacterized protein</fullName>
    </submittedName>
</protein>
<accession>A0AAD3D5T4</accession>
<comment type="caution">
    <text evidence="2">The sequence shown here is derived from an EMBL/GenBank/DDBJ whole genome shotgun (WGS) entry which is preliminary data.</text>
</comment>
<proteinExistence type="predicted"/>
<gene>
    <name evidence="2" type="ORF">CTEN210_13546</name>
</gene>